<dbReference type="SMART" id="SM01228">
    <property type="entry name" value="GIDA_assoc_3"/>
    <property type="match status" value="1"/>
</dbReference>
<sequence length="350" mass="39078">MHDSVPYAKKQIKCYQTHTTPATHAFIRAHLHTTKHIQTTISGPRYCPSIEAKLLRFADKQRHLIWLEPEGLDSDSIYPNGISNSLPANHQLTMLRTIPGLENVHMLRPAYGVQGLFLAGQINGTTGYEEAAAQGVVAGANAGLFAEGQGRELRVGRGNGYVGVLIDDLVTRGVSEPYRVFTARSEYRLALRADNADSRLTRMGAKLGFEAEVARCKHVLTNDIRVNVKLDGVPRSAYTVLGYAEVAERVKTDAVYAPYVEQQMKEIAQYEREVNAEIPADLDYGQVQPLNLEERERLRKYRPTSLHALKAMEGINPSTVMTILRHVEKMRAEKRARRVSLADQNEVFAA</sequence>
<dbReference type="GO" id="GO:0002098">
    <property type="term" value="P:tRNA wobble uridine modification"/>
    <property type="evidence" value="ECO:0007669"/>
    <property type="project" value="TreeGrafter"/>
</dbReference>
<dbReference type="PROSITE" id="PS01281">
    <property type="entry name" value="GIDA_2"/>
    <property type="match status" value="1"/>
</dbReference>
<dbReference type="STRING" id="765915.A0A1Y2HEL8"/>
<organism evidence="6 7">
    <name type="scientific">Catenaria anguillulae PL171</name>
    <dbReference type="NCBI Taxonomy" id="765915"/>
    <lineage>
        <taxon>Eukaryota</taxon>
        <taxon>Fungi</taxon>
        <taxon>Fungi incertae sedis</taxon>
        <taxon>Blastocladiomycota</taxon>
        <taxon>Blastocladiomycetes</taxon>
        <taxon>Blastocladiales</taxon>
        <taxon>Catenariaceae</taxon>
        <taxon>Catenaria</taxon>
    </lineage>
</organism>
<dbReference type="InterPro" id="IPR040131">
    <property type="entry name" value="MnmG_N"/>
</dbReference>
<dbReference type="OrthoDB" id="3329at2759"/>
<dbReference type="InterPro" id="IPR026904">
    <property type="entry name" value="MnmG_C"/>
</dbReference>
<keyword evidence="4" id="KW-0274">FAD</keyword>
<proteinExistence type="inferred from homology"/>
<evidence type="ECO:0000313" key="7">
    <source>
        <dbReference type="Proteomes" id="UP000193411"/>
    </source>
</evidence>
<accession>A0A1Y2HEL8</accession>
<dbReference type="GO" id="GO:0030488">
    <property type="term" value="P:tRNA methylation"/>
    <property type="evidence" value="ECO:0007669"/>
    <property type="project" value="TreeGrafter"/>
</dbReference>
<feature type="domain" description="tRNA uridine 5-carboxymethylaminomethyl modification enzyme C-terminal subdomain" evidence="5">
    <location>
        <begin position="254"/>
        <end position="325"/>
    </location>
</feature>
<dbReference type="InterPro" id="IPR044920">
    <property type="entry name" value="MnmG_C_subdom_sf"/>
</dbReference>
<dbReference type="GO" id="GO:0050660">
    <property type="term" value="F:flavin adenine dinucleotide binding"/>
    <property type="evidence" value="ECO:0007669"/>
    <property type="project" value="InterPro"/>
</dbReference>
<keyword evidence="3" id="KW-0285">Flavoprotein</keyword>
<dbReference type="Proteomes" id="UP000193411">
    <property type="component" value="Unassembled WGS sequence"/>
</dbReference>
<comment type="similarity">
    <text evidence="2">Belongs to the MnmG family.</text>
</comment>
<keyword evidence="7" id="KW-1185">Reference proteome</keyword>
<protein>
    <submittedName>
        <fullName evidence="6">Glucose inhibited division protein A-domain-containing protein</fullName>
    </submittedName>
</protein>
<dbReference type="InterPro" id="IPR036188">
    <property type="entry name" value="FAD/NAD-bd_sf"/>
</dbReference>
<dbReference type="AlphaFoldDB" id="A0A1Y2HEL8"/>
<dbReference type="Pfam" id="PF13932">
    <property type="entry name" value="SAM_GIDA_C"/>
    <property type="match status" value="1"/>
</dbReference>
<evidence type="ECO:0000256" key="1">
    <source>
        <dbReference type="ARBA" id="ARBA00001974"/>
    </source>
</evidence>
<dbReference type="PROSITE" id="PS01280">
    <property type="entry name" value="GIDA_1"/>
    <property type="match status" value="1"/>
</dbReference>
<evidence type="ECO:0000259" key="5">
    <source>
        <dbReference type="SMART" id="SM01228"/>
    </source>
</evidence>
<gene>
    <name evidence="6" type="ORF">BCR44DRAFT_1438946</name>
</gene>
<evidence type="ECO:0000256" key="4">
    <source>
        <dbReference type="ARBA" id="ARBA00022827"/>
    </source>
</evidence>
<evidence type="ECO:0000256" key="3">
    <source>
        <dbReference type="ARBA" id="ARBA00022630"/>
    </source>
</evidence>
<comment type="caution">
    <text evidence="6">The sequence shown here is derived from an EMBL/GenBank/DDBJ whole genome shotgun (WGS) entry which is preliminary data.</text>
</comment>
<evidence type="ECO:0000256" key="2">
    <source>
        <dbReference type="ARBA" id="ARBA00007653"/>
    </source>
</evidence>
<dbReference type="PANTHER" id="PTHR11806:SF0">
    <property type="entry name" value="PROTEIN MTO1 HOMOLOG, MITOCHONDRIAL"/>
    <property type="match status" value="1"/>
</dbReference>
<comment type="cofactor">
    <cofactor evidence="1">
        <name>FAD</name>
        <dbReference type="ChEBI" id="CHEBI:57692"/>
    </cofactor>
</comment>
<dbReference type="PANTHER" id="PTHR11806">
    <property type="entry name" value="GLUCOSE INHIBITED DIVISION PROTEIN A"/>
    <property type="match status" value="1"/>
</dbReference>
<name>A0A1Y2HEL8_9FUNG</name>
<evidence type="ECO:0000313" key="6">
    <source>
        <dbReference type="EMBL" id="ORZ33018.1"/>
    </source>
</evidence>
<dbReference type="Gene3D" id="2.40.30.260">
    <property type="match status" value="1"/>
</dbReference>
<dbReference type="InterPro" id="IPR002218">
    <property type="entry name" value="MnmG-rel"/>
</dbReference>
<dbReference type="InterPro" id="IPR020595">
    <property type="entry name" value="MnmG-rel_CS"/>
</dbReference>
<dbReference type="InterPro" id="IPR047001">
    <property type="entry name" value="MnmG_C_subdom"/>
</dbReference>
<reference evidence="6 7" key="1">
    <citation type="submission" date="2016-07" db="EMBL/GenBank/DDBJ databases">
        <title>Pervasive Adenine N6-methylation of Active Genes in Fungi.</title>
        <authorList>
            <consortium name="DOE Joint Genome Institute"/>
            <person name="Mondo S.J."/>
            <person name="Dannebaum R.O."/>
            <person name="Kuo R.C."/>
            <person name="Labutti K."/>
            <person name="Haridas S."/>
            <person name="Kuo A."/>
            <person name="Salamov A."/>
            <person name="Ahrendt S.R."/>
            <person name="Lipzen A."/>
            <person name="Sullivan W."/>
            <person name="Andreopoulos W.B."/>
            <person name="Clum A."/>
            <person name="Lindquist E."/>
            <person name="Daum C."/>
            <person name="Ramamoorthy G.K."/>
            <person name="Gryganskyi A."/>
            <person name="Culley D."/>
            <person name="Magnuson J.K."/>
            <person name="James T.Y."/>
            <person name="O'Malley M.A."/>
            <person name="Stajich J.E."/>
            <person name="Spatafora J.W."/>
            <person name="Visel A."/>
            <person name="Grigoriev I.V."/>
        </authorList>
    </citation>
    <scope>NUCLEOTIDE SEQUENCE [LARGE SCALE GENOMIC DNA]</scope>
    <source>
        <strain evidence="6 7">PL171</strain>
    </source>
</reference>
<dbReference type="Gene3D" id="1.10.150.570">
    <property type="entry name" value="GidA associated domain, C-terminal subdomain"/>
    <property type="match status" value="1"/>
</dbReference>
<dbReference type="Gene3D" id="3.50.50.60">
    <property type="entry name" value="FAD/NAD(P)-binding domain"/>
    <property type="match status" value="1"/>
</dbReference>
<dbReference type="Pfam" id="PF01134">
    <property type="entry name" value="GIDA"/>
    <property type="match status" value="1"/>
</dbReference>
<dbReference type="EMBL" id="MCFL01000039">
    <property type="protein sequence ID" value="ORZ33018.1"/>
    <property type="molecule type" value="Genomic_DNA"/>
</dbReference>